<gene>
    <name evidence="1" type="ORF">IQ37_09385</name>
</gene>
<comment type="caution">
    <text evidence="1">The sequence shown here is derived from an EMBL/GenBank/DDBJ whole genome shotgun (WGS) entry which is preliminary data.</text>
</comment>
<dbReference type="EMBL" id="JPRJ01000014">
    <property type="protein sequence ID" value="KFF28744.1"/>
    <property type="molecule type" value="Genomic_DNA"/>
</dbReference>
<dbReference type="Proteomes" id="UP000028709">
    <property type="component" value="Unassembled WGS sequence"/>
</dbReference>
<name>A0A086BII0_9FLAO</name>
<protein>
    <submittedName>
        <fullName evidence="1">Uncharacterized protein</fullName>
    </submittedName>
</protein>
<reference evidence="1 2" key="1">
    <citation type="submission" date="2014-07" db="EMBL/GenBank/DDBJ databases">
        <title>Genome of Chryseobacterium piperi CTM.</title>
        <authorList>
            <person name="Pipes S.E."/>
            <person name="Stropko S.J."/>
            <person name="Newman J.D."/>
        </authorList>
    </citation>
    <scope>NUCLEOTIDE SEQUENCE [LARGE SCALE GENOMIC DNA]</scope>
    <source>
        <strain evidence="1 2">CTM</strain>
    </source>
</reference>
<evidence type="ECO:0000313" key="2">
    <source>
        <dbReference type="Proteomes" id="UP000028709"/>
    </source>
</evidence>
<evidence type="ECO:0000313" key="1">
    <source>
        <dbReference type="EMBL" id="KFF28744.1"/>
    </source>
</evidence>
<dbReference type="KEGG" id="cpip:CJF12_15620"/>
<dbReference type="STRING" id="558152.IQ37_09385"/>
<keyword evidence="2" id="KW-1185">Reference proteome</keyword>
<proteinExistence type="predicted"/>
<sequence>MYKCYPKSVFAARQITGKPLTHSGKVLYTHFWGRLSYNFKQGVAILILHQSVLPIKMRQLKIALIFTDW</sequence>
<organism evidence="1 2">
    <name type="scientific">Chryseobacterium piperi</name>
    <dbReference type="NCBI Taxonomy" id="558152"/>
    <lineage>
        <taxon>Bacteria</taxon>
        <taxon>Pseudomonadati</taxon>
        <taxon>Bacteroidota</taxon>
        <taxon>Flavobacteriia</taxon>
        <taxon>Flavobacteriales</taxon>
        <taxon>Weeksellaceae</taxon>
        <taxon>Chryseobacterium group</taxon>
        <taxon>Chryseobacterium</taxon>
    </lineage>
</organism>
<dbReference type="OrthoDB" id="9764318at2"/>
<dbReference type="RefSeq" id="WP_034684157.1">
    <property type="nucleotide sequence ID" value="NZ_JPRJ01000014.1"/>
</dbReference>
<dbReference type="AlphaFoldDB" id="A0A086BII0"/>
<accession>A0A086BII0</accession>